<dbReference type="Proteomes" id="UP000012024">
    <property type="component" value="Unassembled WGS sequence"/>
</dbReference>
<feature type="signal peptide" evidence="1">
    <location>
        <begin position="1"/>
        <end position="21"/>
    </location>
</feature>
<dbReference type="eggNOG" id="COG0810">
    <property type="taxonomic scope" value="Bacteria"/>
</dbReference>
<evidence type="ECO:0000256" key="1">
    <source>
        <dbReference type="SAM" id="SignalP"/>
    </source>
</evidence>
<organism evidence="2 3">
    <name type="scientific">Xanthomarina gelatinilytica</name>
    <dbReference type="NCBI Taxonomy" id="1137281"/>
    <lineage>
        <taxon>Bacteria</taxon>
        <taxon>Pseudomonadati</taxon>
        <taxon>Bacteroidota</taxon>
        <taxon>Flavobacteriia</taxon>
        <taxon>Flavobacteriales</taxon>
        <taxon>Flavobacteriaceae</taxon>
        <taxon>Xanthomarina</taxon>
    </lineage>
</organism>
<proteinExistence type="predicted"/>
<reference evidence="2 3" key="1">
    <citation type="submission" date="2012-12" db="EMBL/GenBank/DDBJ databases">
        <title>Genome assembly of Formosa sp. AK20.</title>
        <authorList>
            <person name="Kumar R."/>
            <person name="Khatri I."/>
            <person name="Vaidya B."/>
            <person name="Subramanian S."/>
            <person name="Pinnaka A."/>
        </authorList>
    </citation>
    <scope>NUCLEOTIDE SEQUENCE [LARGE SCALE GENOMIC DNA]</scope>
    <source>
        <strain evidence="2 3">AK20</strain>
    </source>
</reference>
<dbReference type="AlphaFoldDB" id="M7MGS6"/>
<dbReference type="OrthoDB" id="1095452at2"/>
<accession>M7MGS6</accession>
<gene>
    <name evidence="2" type="ORF">D778_02546</name>
</gene>
<dbReference type="GeneID" id="98641041"/>
<protein>
    <submittedName>
        <fullName evidence="2">Uncharacterized protein</fullName>
    </submittedName>
</protein>
<evidence type="ECO:0000313" key="3">
    <source>
        <dbReference type="Proteomes" id="UP000012024"/>
    </source>
</evidence>
<dbReference type="SUPFAM" id="SSF82185">
    <property type="entry name" value="Histone H3 K4-specific methyltransferase SET7/9 N-terminal domain"/>
    <property type="match status" value="1"/>
</dbReference>
<feature type="chain" id="PRO_5004081440" evidence="1">
    <location>
        <begin position="22"/>
        <end position="255"/>
    </location>
</feature>
<dbReference type="EMBL" id="ANLA01000007">
    <property type="protein sequence ID" value="EMQ95452.1"/>
    <property type="molecule type" value="Genomic_DNA"/>
</dbReference>
<name>M7MGS6_9FLAO</name>
<keyword evidence="1" id="KW-0732">Signal</keyword>
<keyword evidence="3" id="KW-1185">Reference proteome</keyword>
<dbReference type="PATRIC" id="fig|1137281.3.peg.1135"/>
<comment type="caution">
    <text evidence="2">The sequence shown here is derived from an EMBL/GenBank/DDBJ whole genome shotgun (WGS) entry which is preliminary data.</text>
</comment>
<dbReference type="RefSeq" id="WP_007648556.1">
    <property type="nucleotide sequence ID" value="NZ_ANLA01000007.1"/>
</dbReference>
<sequence>MKLKHLPILLCLTFCISLATAQKPEKVKKVTEKVSFGTATYQVLKSDKITKHGTYKVMDYIYKQPLVVGTYLYGEKNGVWKAWYAGTNHLKNEGTYKANKKVGIWKYYDYFGVLLHSYNHDTDTLIFSSACGTDTKYEVLVDGISVWKTLDCPPAYLGGISNLNIDITNTYINSKKENTNAVGAIYADISILVKKDGTVGDLRANEPLLNQDFRIILEDMINNTKGEWLPAELDGEKEDAYVVLKSVISSFQTSD</sequence>
<evidence type="ECO:0000313" key="2">
    <source>
        <dbReference type="EMBL" id="EMQ95452.1"/>
    </source>
</evidence>